<feature type="transmembrane region" description="Helical" evidence="4">
    <location>
        <begin position="376"/>
        <end position="401"/>
    </location>
</feature>
<keyword evidence="3 4" id="KW-0472">Membrane</keyword>
<dbReference type="OrthoDB" id="9793415at2"/>
<dbReference type="InterPro" id="IPR050327">
    <property type="entry name" value="Proton-linked_MCT"/>
</dbReference>
<sequence>MADAPKTTGTLSGTDAYRWIIVAAAAVMLAMAMGLLVNGLSVFFLPLELEYGWARGDIGLINTAGLAGLATGGALMGRFADRFGIRPVCAGGAVALGMCLLAASQAQSLAQFYVLFFLAGAFGGAAFFAPLVAMVGGWFVTGAGMAIGIVSAGQALGQGALPLVSALLIEDLGWRGAFGVLGGVTLALLVPLALVVRDPPRPAAAAPGAPAETPATPLPHRLVIGALCAAVLGCCTCMSVPLMHLVPYMQGCGVGAADAGGVMFAMLCAGIAGRLFFGQLADRIGGVRAYLVASAWQTVMVFGFTFFQELDGFYLYAVLYGFGYAGVMTGVLTATRALSPASRRGSAMGLVTSFGFIGHGIGGWVGGMLFDLTGAYQATFALAALAGAANLVIVGSLALGIRRAEARAVPA</sequence>
<dbReference type="InterPro" id="IPR011701">
    <property type="entry name" value="MFS"/>
</dbReference>
<feature type="transmembrane region" description="Helical" evidence="4">
    <location>
        <begin position="222"/>
        <end position="242"/>
    </location>
</feature>
<keyword evidence="2 4" id="KW-1133">Transmembrane helix</keyword>
<dbReference type="InterPro" id="IPR036259">
    <property type="entry name" value="MFS_trans_sf"/>
</dbReference>
<reference evidence="6 7" key="1">
    <citation type="submission" date="2016-10" db="EMBL/GenBank/DDBJ databases">
        <authorList>
            <person name="de Groot N.N."/>
        </authorList>
    </citation>
    <scope>NUCLEOTIDE SEQUENCE [LARGE SCALE GENOMIC DNA]</scope>
    <source>
        <strain evidence="6 7">DSM 17890</strain>
    </source>
</reference>
<dbReference type="Proteomes" id="UP000199118">
    <property type="component" value="Unassembled WGS sequence"/>
</dbReference>
<dbReference type="Gene3D" id="1.20.1250.20">
    <property type="entry name" value="MFS general substrate transporter like domains"/>
    <property type="match status" value="2"/>
</dbReference>
<evidence type="ECO:0000256" key="2">
    <source>
        <dbReference type="ARBA" id="ARBA00022989"/>
    </source>
</evidence>
<feature type="transmembrane region" description="Helical" evidence="4">
    <location>
        <begin position="20"/>
        <end position="46"/>
    </location>
</feature>
<keyword evidence="7" id="KW-1185">Reference proteome</keyword>
<dbReference type="PANTHER" id="PTHR11360">
    <property type="entry name" value="MONOCARBOXYLATE TRANSPORTER"/>
    <property type="match status" value="1"/>
</dbReference>
<evidence type="ECO:0000256" key="3">
    <source>
        <dbReference type="ARBA" id="ARBA00023136"/>
    </source>
</evidence>
<proteinExistence type="predicted"/>
<feature type="transmembrane region" description="Helical" evidence="4">
    <location>
        <begin position="112"/>
        <end position="131"/>
    </location>
</feature>
<dbReference type="GO" id="GO:0022857">
    <property type="term" value="F:transmembrane transporter activity"/>
    <property type="evidence" value="ECO:0007669"/>
    <property type="project" value="InterPro"/>
</dbReference>
<dbReference type="STRING" id="356660.SAMN05444336_111102"/>
<feature type="transmembrane region" description="Helical" evidence="4">
    <location>
        <begin position="88"/>
        <end position="106"/>
    </location>
</feature>
<evidence type="ECO:0000256" key="1">
    <source>
        <dbReference type="ARBA" id="ARBA00022692"/>
    </source>
</evidence>
<evidence type="ECO:0000256" key="4">
    <source>
        <dbReference type="SAM" id="Phobius"/>
    </source>
</evidence>
<dbReference type="SUPFAM" id="SSF103473">
    <property type="entry name" value="MFS general substrate transporter"/>
    <property type="match status" value="1"/>
</dbReference>
<feature type="domain" description="Major facilitator superfamily (MFS) profile" evidence="5">
    <location>
        <begin position="18"/>
        <end position="407"/>
    </location>
</feature>
<feature type="transmembrane region" description="Helical" evidence="4">
    <location>
        <begin position="138"/>
        <end position="156"/>
    </location>
</feature>
<feature type="transmembrane region" description="Helical" evidence="4">
    <location>
        <begin position="289"/>
        <end position="307"/>
    </location>
</feature>
<dbReference type="PROSITE" id="PS50850">
    <property type="entry name" value="MFS"/>
    <property type="match status" value="1"/>
</dbReference>
<dbReference type="InterPro" id="IPR020846">
    <property type="entry name" value="MFS_dom"/>
</dbReference>
<feature type="transmembrane region" description="Helical" evidence="4">
    <location>
        <begin position="58"/>
        <end position="76"/>
    </location>
</feature>
<dbReference type="Pfam" id="PF07690">
    <property type="entry name" value="MFS_1"/>
    <property type="match status" value="1"/>
</dbReference>
<evidence type="ECO:0000313" key="7">
    <source>
        <dbReference type="Proteomes" id="UP000199118"/>
    </source>
</evidence>
<gene>
    <name evidence="6" type="ORF">SAMN05444336_111102</name>
</gene>
<feature type="transmembrane region" description="Helical" evidence="4">
    <location>
        <begin position="176"/>
        <end position="196"/>
    </location>
</feature>
<dbReference type="EMBL" id="FNMZ01000011">
    <property type="protein sequence ID" value="SDX85279.1"/>
    <property type="molecule type" value="Genomic_DNA"/>
</dbReference>
<keyword evidence="1 4" id="KW-0812">Transmembrane</keyword>
<accession>A0A1H3F536</accession>
<feature type="transmembrane region" description="Helical" evidence="4">
    <location>
        <begin position="313"/>
        <end position="335"/>
    </location>
</feature>
<evidence type="ECO:0000259" key="5">
    <source>
        <dbReference type="PROSITE" id="PS50850"/>
    </source>
</evidence>
<dbReference type="AlphaFoldDB" id="A0A1H3F536"/>
<name>A0A1H3F536_9RHOB</name>
<feature type="transmembrane region" description="Helical" evidence="4">
    <location>
        <begin position="347"/>
        <end position="370"/>
    </location>
</feature>
<organism evidence="6 7">
    <name type="scientific">Albimonas donghaensis</name>
    <dbReference type="NCBI Taxonomy" id="356660"/>
    <lineage>
        <taxon>Bacteria</taxon>
        <taxon>Pseudomonadati</taxon>
        <taxon>Pseudomonadota</taxon>
        <taxon>Alphaproteobacteria</taxon>
        <taxon>Rhodobacterales</taxon>
        <taxon>Paracoccaceae</taxon>
        <taxon>Albimonas</taxon>
    </lineage>
</organism>
<dbReference type="PANTHER" id="PTHR11360:SF290">
    <property type="entry name" value="MONOCARBOXYLATE MFS PERMEASE"/>
    <property type="match status" value="1"/>
</dbReference>
<feature type="transmembrane region" description="Helical" evidence="4">
    <location>
        <begin position="254"/>
        <end position="277"/>
    </location>
</feature>
<dbReference type="RefSeq" id="WP_092685035.1">
    <property type="nucleotide sequence ID" value="NZ_FNMZ01000011.1"/>
</dbReference>
<evidence type="ECO:0000313" key="6">
    <source>
        <dbReference type="EMBL" id="SDX85279.1"/>
    </source>
</evidence>
<protein>
    <submittedName>
        <fullName evidence="6">Sugar phosphate permease</fullName>
    </submittedName>
</protein>